<reference evidence="2 3" key="1">
    <citation type="submission" date="2020-10" db="EMBL/GenBank/DDBJ databases">
        <title>Complete genome sequence of Paludibaculum fermentans P105T, a facultatively anaerobic acidobacterium capable of dissimilatory Fe(III) reduction.</title>
        <authorList>
            <person name="Dedysh S.N."/>
            <person name="Beletsky A.V."/>
            <person name="Kulichevskaya I.S."/>
            <person name="Mardanov A.V."/>
            <person name="Ravin N.V."/>
        </authorList>
    </citation>
    <scope>NUCLEOTIDE SEQUENCE [LARGE SCALE GENOMIC DNA]</scope>
    <source>
        <strain evidence="2 3">P105</strain>
    </source>
</reference>
<dbReference type="PANTHER" id="PTHR34094">
    <property type="match status" value="1"/>
</dbReference>
<dbReference type="RefSeq" id="WP_194449265.1">
    <property type="nucleotide sequence ID" value="NZ_CP063849.1"/>
</dbReference>
<feature type="domain" description="DUF4097" evidence="1">
    <location>
        <begin position="110"/>
        <end position="332"/>
    </location>
</feature>
<dbReference type="EMBL" id="CP063849">
    <property type="protein sequence ID" value="QOY87598.1"/>
    <property type="molecule type" value="Genomic_DNA"/>
</dbReference>
<gene>
    <name evidence="2" type="ORF">IRI77_33405</name>
</gene>
<dbReference type="KEGG" id="pfer:IRI77_33405"/>
<accession>A0A7S7NPZ1</accession>
<keyword evidence="3" id="KW-1185">Reference proteome</keyword>
<dbReference type="PANTHER" id="PTHR34094:SF1">
    <property type="entry name" value="PROTEIN FAM185A"/>
    <property type="match status" value="1"/>
</dbReference>
<dbReference type="Proteomes" id="UP000593892">
    <property type="component" value="Chromosome"/>
</dbReference>
<dbReference type="InterPro" id="IPR025164">
    <property type="entry name" value="Toastrack_DUF4097"/>
</dbReference>
<sequence length="387" mass="40204">MRHLLPILVLTGLTGHAQESAWSSDPAGWNRTTMGSACRQASKLKVVTQGRLTVLTDDRHDVGFKWSCKTAGNSRAEAEHKIQAARLRAQEHGGVCILVATTPDGPVVTSELVVTIPRTMRQVYMESRNGSLSGKYLKGEIEAVTAAGNVDMDDIDGNVIARTGGGCLTFSSVTGSIRGLSGGGCIKVGKVGKEAVLETAGGEILVEEAASWLRLSTAGNIHVGKVAESVFAHTSAGLIEVEQAGGVVTAETGGGTIQIGSAKGVRCESGGGTIRLKSVSGALRAATASGNIYATLAPGLMIENSFLATSRGDITVSVPSKMPVTVKALNESSTWLGRVVSDFPEIQIQPSQVGRNRRVLAQGSLNGGGPVLMLSATNGAIFLRRMK</sequence>
<organism evidence="2 3">
    <name type="scientific">Paludibaculum fermentans</name>
    <dbReference type="NCBI Taxonomy" id="1473598"/>
    <lineage>
        <taxon>Bacteria</taxon>
        <taxon>Pseudomonadati</taxon>
        <taxon>Acidobacteriota</taxon>
        <taxon>Terriglobia</taxon>
        <taxon>Bryobacterales</taxon>
        <taxon>Bryobacteraceae</taxon>
        <taxon>Paludibaculum</taxon>
    </lineage>
</organism>
<evidence type="ECO:0000313" key="3">
    <source>
        <dbReference type="Proteomes" id="UP000593892"/>
    </source>
</evidence>
<protein>
    <recommendedName>
        <fullName evidence="1">DUF4097 domain-containing protein</fullName>
    </recommendedName>
</protein>
<dbReference type="Pfam" id="PF13349">
    <property type="entry name" value="DUF4097"/>
    <property type="match status" value="1"/>
</dbReference>
<name>A0A7S7NPZ1_PALFE</name>
<proteinExistence type="predicted"/>
<evidence type="ECO:0000259" key="1">
    <source>
        <dbReference type="Pfam" id="PF13349"/>
    </source>
</evidence>
<evidence type="ECO:0000313" key="2">
    <source>
        <dbReference type="EMBL" id="QOY87598.1"/>
    </source>
</evidence>
<dbReference type="AlphaFoldDB" id="A0A7S7NPZ1"/>